<dbReference type="PANTHER" id="PTHR33608:SF7">
    <property type="entry name" value="DUF58 DOMAIN-CONTAINING PROTEIN"/>
    <property type="match status" value="1"/>
</dbReference>
<name>A0A1H6XPM7_9BACT</name>
<evidence type="ECO:0000313" key="3">
    <source>
        <dbReference type="EMBL" id="SEJ31031.1"/>
    </source>
</evidence>
<accession>A0A1H6XPM7</accession>
<dbReference type="AlphaFoldDB" id="A0A1H6XPM7"/>
<dbReference type="InterPro" id="IPR002881">
    <property type="entry name" value="DUF58"/>
</dbReference>
<dbReference type="Gene3D" id="3.40.50.410">
    <property type="entry name" value="von Willebrand factor, type A domain"/>
    <property type="match status" value="1"/>
</dbReference>
<proteinExistence type="predicted"/>
<protein>
    <recommendedName>
        <fullName evidence="2">DUF58 domain-containing protein</fullName>
    </recommendedName>
</protein>
<keyword evidence="4" id="KW-1185">Reference proteome</keyword>
<evidence type="ECO:0000313" key="4">
    <source>
        <dbReference type="Proteomes" id="UP000199532"/>
    </source>
</evidence>
<dbReference type="SUPFAM" id="SSF53300">
    <property type="entry name" value="vWA-like"/>
    <property type="match status" value="1"/>
</dbReference>
<dbReference type="PANTHER" id="PTHR33608">
    <property type="entry name" value="BLL2464 PROTEIN"/>
    <property type="match status" value="1"/>
</dbReference>
<feature type="region of interest" description="Disordered" evidence="1">
    <location>
        <begin position="1"/>
        <end position="20"/>
    </location>
</feature>
<evidence type="ECO:0000259" key="2">
    <source>
        <dbReference type="Pfam" id="PF01882"/>
    </source>
</evidence>
<organism evidence="3 4">
    <name type="scientific">Dyadobacter koreensis</name>
    <dbReference type="NCBI Taxonomy" id="408657"/>
    <lineage>
        <taxon>Bacteria</taxon>
        <taxon>Pseudomonadati</taxon>
        <taxon>Bacteroidota</taxon>
        <taxon>Cytophagia</taxon>
        <taxon>Cytophagales</taxon>
        <taxon>Spirosomataceae</taxon>
        <taxon>Dyadobacter</taxon>
    </lineage>
</organism>
<feature type="domain" description="DUF58" evidence="2">
    <location>
        <begin position="64"/>
        <end position="279"/>
    </location>
</feature>
<dbReference type="Pfam" id="PF01882">
    <property type="entry name" value="DUF58"/>
    <property type="match status" value="1"/>
</dbReference>
<gene>
    <name evidence="3" type="ORF">SAMN04487995_4125</name>
</gene>
<reference evidence="3 4" key="1">
    <citation type="submission" date="2016-10" db="EMBL/GenBank/DDBJ databases">
        <authorList>
            <person name="de Groot N.N."/>
        </authorList>
    </citation>
    <scope>NUCLEOTIDE SEQUENCE [LARGE SCALE GENOMIC DNA]</scope>
    <source>
        <strain evidence="3 4">DSM 19938</strain>
    </source>
</reference>
<evidence type="ECO:0000256" key="1">
    <source>
        <dbReference type="SAM" id="MobiDB-lite"/>
    </source>
</evidence>
<dbReference type="EMBL" id="FNXY01000006">
    <property type="protein sequence ID" value="SEJ31031.1"/>
    <property type="molecule type" value="Genomic_DNA"/>
</dbReference>
<dbReference type="STRING" id="408657.SAMN04487995_4125"/>
<sequence>MPRSDSRLPTAESHKPMSQKRTGLLAADLIKLGNLQLVGKLVSEELMLGVHASKRSGMGTEFEQYRHYEPGDDPKRIDWKLFARTDKHLVKESSAESNRQIRFLLDLSGSMNYAENGMSRLEYAKLLIASLAYLGYIQNDQMSLYSLQDGKVNSLASGASTSGKQAFNKILFGLQKTVAAGEWRTENMESGKLRFPEFATKSKEQLVFVTDFLQVGEEWLTLIKSIASPRREIVIFQILGDNEVDFNLTGFFRFRDLETGKEIELQAEAVRDEFKKSSKAYFDMLEEELRIPYVNLVQAKLSDPLGMVLKEFLTRRKG</sequence>
<dbReference type="Proteomes" id="UP000199532">
    <property type="component" value="Unassembled WGS sequence"/>
</dbReference>
<dbReference type="InterPro" id="IPR036465">
    <property type="entry name" value="vWFA_dom_sf"/>
</dbReference>